<keyword evidence="3" id="KW-1185">Reference proteome</keyword>
<accession>A0A565BT12</accession>
<feature type="compositionally biased region" description="Basic and acidic residues" evidence="1">
    <location>
        <begin position="59"/>
        <end position="68"/>
    </location>
</feature>
<evidence type="ECO:0000256" key="1">
    <source>
        <dbReference type="SAM" id="MobiDB-lite"/>
    </source>
</evidence>
<dbReference type="AlphaFoldDB" id="A0A565BT12"/>
<feature type="compositionally biased region" description="Basic and acidic residues" evidence="1">
    <location>
        <begin position="79"/>
        <end position="97"/>
    </location>
</feature>
<reference evidence="2" key="1">
    <citation type="submission" date="2019-07" db="EMBL/GenBank/DDBJ databases">
        <authorList>
            <person name="Dittberner H."/>
        </authorList>
    </citation>
    <scope>NUCLEOTIDE SEQUENCE [LARGE SCALE GENOMIC DNA]</scope>
</reference>
<gene>
    <name evidence="2" type="ORF">ANE_LOCUS14963</name>
</gene>
<sequence length="334" mass="39482">MGKQSNTWNITRMVITKHGPIMTSQAQIMLMNLIKMNVNQSHQTLHDNDSQIGENSCQNDHEDQEHGNHSWIGETKSQFSHEDDPWHDNKPNSHEDESWLEENESQFSLEEEGYGREPEYEDFPHKGEFTHEQESHAKHQPWQEESDANQDNFGHSQGPEAYLSWERDVEIWFQSNRILEEEKTSYAEDTLTEDAYRHWDREDTMRLEFDEPTYSWEDMKQLMYDEFVKGVAAGRQCYVKIYRNPEPRLATNPKAKPKNPSCFEPREFKNTFEEKTEEHEVTPTQVIDHKETPTVVMTKVTKAEQAKIREEFNMEIKNEIGYFTKKTAMTPKKS</sequence>
<feature type="compositionally biased region" description="Basic and acidic residues" evidence="1">
    <location>
        <begin position="113"/>
        <end position="137"/>
    </location>
</feature>
<dbReference type="EMBL" id="CABITT030000005">
    <property type="protein sequence ID" value="VVB04519.1"/>
    <property type="molecule type" value="Genomic_DNA"/>
</dbReference>
<dbReference type="OrthoDB" id="1110889at2759"/>
<dbReference type="Proteomes" id="UP000489600">
    <property type="component" value="Unassembled WGS sequence"/>
</dbReference>
<name>A0A565BT12_9BRAS</name>
<evidence type="ECO:0000313" key="3">
    <source>
        <dbReference type="Proteomes" id="UP000489600"/>
    </source>
</evidence>
<comment type="caution">
    <text evidence="2">The sequence shown here is derived from an EMBL/GenBank/DDBJ whole genome shotgun (WGS) entry which is preliminary data.</text>
</comment>
<feature type="compositionally biased region" description="Acidic residues" evidence="1">
    <location>
        <begin position="98"/>
        <end position="112"/>
    </location>
</feature>
<protein>
    <submittedName>
        <fullName evidence="2">Uncharacterized protein</fullName>
    </submittedName>
</protein>
<organism evidence="2 3">
    <name type="scientific">Arabis nemorensis</name>
    <dbReference type="NCBI Taxonomy" id="586526"/>
    <lineage>
        <taxon>Eukaryota</taxon>
        <taxon>Viridiplantae</taxon>
        <taxon>Streptophyta</taxon>
        <taxon>Embryophyta</taxon>
        <taxon>Tracheophyta</taxon>
        <taxon>Spermatophyta</taxon>
        <taxon>Magnoliopsida</taxon>
        <taxon>eudicotyledons</taxon>
        <taxon>Gunneridae</taxon>
        <taxon>Pentapetalae</taxon>
        <taxon>rosids</taxon>
        <taxon>malvids</taxon>
        <taxon>Brassicales</taxon>
        <taxon>Brassicaceae</taxon>
        <taxon>Arabideae</taxon>
        <taxon>Arabis</taxon>
    </lineage>
</organism>
<evidence type="ECO:0000313" key="2">
    <source>
        <dbReference type="EMBL" id="VVB04519.1"/>
    </source>
</evidence>
<proteinExistence type="predicted"/>
<feature type="region of interest" description="Disordered" evidence="1">
    <location>
        <begin position="44"/>
        <end position="159"/>
    </location>
</feature>